<keyword evidence="2" id="KW-1185">Reference proteome</keyword>
<dbReference type="EMBL" id="JAATJB010000023">
    <property type="protein sequence ID" value="NJB99893.1"/>
    <property type="molecule type" value="Genomic_DNA"/>
</dbReference>
<protein>
    <submittedName>
        <fullName evidence="1">Putative nucleic acid-binding Zn-ribbon protein</fullName>
    </submittedName>
</protein>
<name>A0A7X5Y2H5_9SPHN</name>
<organism evidence="1 2">
    <name type="scientific">Sphingomonas trueperi</name>
    <dbReference type="NCBI Taxonomy" id="53317"/>
    <lineage>
        <taxon>Bacteria</taxon>
        <taxon>Pseudomonadati</taxon>
        <taxon>Pseudomonadota</taxon>
        <taxon>Alphaproteobacteria</taxon>
        <taxon>Sphingomonadales</taxon>
        <taxon>Sphingomonadaceae</taxon>
        <taxon>Sphingomonas</taxon>
    </lineage>
</organism>
<dbReference type="Proteomes" id="UP000531251">
    <property type="component" value="Unassembled WGS sequence"/>
</dbReference>
<proteinExistence type="predicted"/>
<reference evidence="1 2" key="1">
    <citation type="submission" date="2020-03" db="EMBL/GenBank/DDBJ databases">
        <title>Genomic Encyclopedia of Type Strains, Phase IV (KMG-IV): sequencing the most valuable type-strain genomes for metagenomic binning, comparative biology and taxonomic classification.</title>
        <authorList>
            <person name="Goeker M."/>
        </authorList>
    </citation>
    <scope>NUCLEOTIDE SEQUENCE [LARGE SCALE GENOMIC DNA]</scope>
    <source>
        <strain evidence="1 2">DSM 7225</strain>
    </source>
</reference>
<gene>
    <name evidence="1" type="ORF">GGR89_004239</name>
</gene>
<dbReference type="RefSeq" id="WP_167713149.1">
    <property type="nucleotide sequence ID" value="NZ_BAAADY010000034.1"/>
</dbReference>
<accession>A0A7X5Y2H5</accession>
<evidence type="ECO:0000313" key="1">
    <source>
        <dbReference type="EMBL" id="NJB99893.1"/>
    </source>
</evidence>
<dbReference type="AlphaFoldDB" id="A0A7X5Y2H5"/>
<sequence>MSRLPRPLRHKVVNQLDRLLTLRELVDKGAPLTRVEREELEALEDAMKERARWIPEQLDKACAKVRALSQKKWRVTQQLEAARKRVARLKAEQELRP</sequence>
<comment type="caution">
    <text evidence="1">The sequence shown here is derived from an EMBL/GenBank/DDBJ whole genome shotgun (WGS) entry which is preliminary data.</text>
</comment>
<evidence type="ECO:0000313" key="2">
    <source>
        <dbReference type="Proteomes" id="UP000531251"/>
    </source>
</evidence>